<organism evidence="1 2">
    <name type="scientific">Liparis tanakae</name>
    <name type="common">Tanaka's snailfish</name>
    <dbReference type="NCBI Taxonomy" id="230148"/>
    <lineage>
        <taxon>Eukaryota</taxon>
        <taxon>Metazoa</taxon>
        <taxon>Chordata</taxon>
        <taxon>Craniata</taxon>
        <taxon>Vertebrata</taxon>
        <taxon>Euteleostomi</taxon>
        <taxon>Actinopterygii</taxon>
        <taxon>Neopterygii</taxon>
        <taxon>Teleostei</taxon>
        <taxon>Neoteleostei</taxon>
        <taxon>Acanthomorphata</taxon>
        <taxon>Eupercaria</taxon>
        <taxon>Perciformes</taxon>
        <taxon>Cottioidei</taxon>
        <taxon>Cottales</taxon>
        <taxon>Liparidae</taxon>
        <taxon>Liparis</taxon>
    </lineage>
</organism>
<dbReference type="Proteomes" id="UP000314294">
    <property type="component" value="Unassembled WGS sequence"/>
</dbReference>
<sequence length="94" mass="10196">MYVHTTNIIRANEVKAQAPALGRSPFFRPSPFLCSVGLSPLACSVGVSPLACSVSSVSLSPLACSRSFFLRRRFIRPPYRMTTLHGTSLVVSQP</sequence>
<dbReference type="EMBL" id="SRLO01000060">
    <property type="protein sequence ID" value="TNN79927.1"/>
    <property type="molecule type" value="Genomic_DNA"/>
</dbReference>
<reference evidence="1 2" key="1">
    <citation type="submission" date="2019-03" db="EMBL/GenBank/DDBJ databases">
        <title>First draft genome of Liparis tanakae, snailfish: a comprehensive survey of snailfish specific genes.</title>
        <authorList>
            <person name="Kim W."/>
            <person name="Song I."/>
            <person name="Jeong J.-H."/>
            <person name="Kim D."/>
            <person name="Kim S."/>
            <person name="Ryu S."/>
            <person name="Song J.Y."/>
            <person name="Lee S.K."/>
        </authorList>
    </citation>
    <scope>NUCLEOTIDE SEQUENCE [LARGE SCALE GENOMIC DNA]</scope>
    <source>
        <tissue evidence="1">Muscle</tissue>
    </source>
</reference>
<proteinExistence type="predicted"/>
<accession>A0A4Z2IQ60</accession>
<evidence type="ECO:0000313" key="2">
    <source>
        <dbReference type="Proteomes" id="UP000314294"/>
    </source>
</evidence>
<protein>
    <submittedName>
        <fullName evidence="1">Uncharacterized protein</fullName>
    </submittedName>
</protein>
<dbReference type="AlphaFoldDB" id="A0A4Z2IQ60"/>
<keyword evidence="2" id="KW-1185">Reference proteome</keyword>
<comment type="caution">
    <text evidence="1">The sequence shown here is derived from an EMBL/GenBank/DDBJ whole genome shotgun (WGS) entry which is preliminary data.</text>
</comment>
<name>A0A4Z2IQ60_9TELE</name>
<evidence type="ECO:0000313" key="1">
    <source>
        <dbReference type="EMBL" id="TNN79927.1"/>
    </source>
</evidence>
<gene>
    <name evidence="1" type="ORF">EYF80_009964</name>
</gene>